<feature type="region of interest" description="Disordered" evidence="1">
    <location>
        <begin position="632"/>
        <end position="718"/>
    </location>
</feature>
<feature type="compositionally biased region" description="Low complexity" evidence="1">
    <location>
        <begin position="220"/>
        <end position="246"/>
    </location>
</feature>
<gene>
    <name evidence="2" type="ORF">NLU13_5475</name>
</gene>
<comment type="caution">
    <text evidence="2">The sequence shown here is derived from an EMBL/GenBank/DDBJ whole genome shotgun (WGS) entry which is preliminary data.</text>
</comment>
<dbReference type="EMBL" id="JAPDFR010000004">
    <property type="protein sequence ID" value="KAK0387162.1"/>
    <property type="molecule type" value="Genomic_DNA"/>
</dbReference>
<feature type="compositionally biased region" description="Polar residues" evidence="1">
    <location>
        <begin position="128"/>
        <end position="145"/>
    </location>
</feature>
<accession>A0AA39GJF9</accession>
<feature type="compositionally biased region" description="Basic and acidic residues" evidence="1">
    <location>
        <begin position="368"/>
        <end position="379"/>
    </location>
</feature>
<evidence type="ECO:0000256" key="1">
    <source>
        <dbReference type="SAM" id="MobiDB-lite"/>
    </source>
</evidence>
<reference evidence="2" key="1">
    <citation type="submission" date="2022-10" db="EMBL/GenBank/DDBJ databases">
        <title>Determination and structural analysis of whole genome sequence of Sarocladium strictum F4-1.</title>
        <authorList>
            <person name="Hu L."/>
            <person name="Jiang Y."/>
        </authorList>
    </citation>
    <scope>NUCLEOTIDE SEQUENCE</scope>
    <source>
        <strain evidence="2">F4-1</strain>
    </source>
</reference>
<feature type="region of interest" description="Disordered" evidence="1">
    <location>
        <begin position="1"/>
        <end position="489"/>
    </location>
</feature>
<organism evidence="2 3">
    <name type="scientific">Sarocladium strictum</name>
    <name type="common">Black bundle disease fungus</name>
    <name type="synonym">Acremonium strictum</name>
    <dbReference type="NCBI Taxonomy" id="5046"/>
    <lineage>
        <taxon>Eukaryota</taxon>
        <taxon>Fungi</taxon>
        <taxon>Dikarya</taxon>
        <taxon>Ascomycota</taxon>
        <taxon>Pezizomycotina</taxon>
        <taxon>Sordariomycetes</taxon>
        <taxon>Hypocreomycetidae</taxon>
        <taxon>Hypocreales</taxon>
        <taxon>Sarocladiaceae</taxon>
        <taxon>Sarocladium</taxon>
    </lineage>
</organism>
<feature type="compositionally biased region" description="Low complexity" evidence="1">
    <location>
        <begin position="294"/>
        <end position="306"/>
    </location>
</feature>
<keyword evidence="3" id="KW-1185">Reference proteome</keyword>
<evidence type="ECO:0000313" key="2">
    <source>
        <dbReference type="EMBL" id="KAK0387162.1"/>
    </source>
</evidence>
<dbReference type="Proteomes" id="UP001175261">
    <property type="component" value="Unassembled WGS sequence"/>
</dbReference>
<feature type="compositionally biased region" description="Polar residues" evidence="1">
    <location>
        <begin position="307"/>
        <end position="340"/>
    </location>
</feature>
<evidence type="ECO:0000313" key="3">
    <source>
        <dbReference type="Proteomes" id="UP001175261"/>
    </source>
</evidence>
<feature type="compositionally biased region" description="Basic and acidic residues" evidence="1">
    <location>
        <begin position="11"/>
        <end position="25"/>
    </location>
</feature>
<feature type="compositionally biased region" description="Low complexity" evidence="1">
    <location>
        <begin position="455"/>
        <end position="464"/>
    </location>
</feature>
<feature type="compositionally biased region" description="Low complexity" evidence="1">
    <location>
        <begin position="253"/>
        <end position="276"/>
    </location>
</feature>
<sequence>MSQVKNLRAMFENKGDDSSPPDRGRSPGPSGTVTPSASFTGSPRPLSRIRSSFVAIEKDGRMGLQRAPSDEGSLPRRRMSGDTDAESISAMSDIKSTTTTGDDSVKPARRIFINDPIPESPRLPNDLDGSSQNIGAVTDQPSVNPDKQIDEEQPSKSLLPGDPTTATAVPTKTVNGKTKTTEAASAPSKSAASTATKKTTVRPSAISTKPTIKATVPAKSPATVKTPTSATSTTAPRTTARTTARTAPKKDTTSIATKPTSSTTTKVTSSSATKKPAPLKPSSSGTGFVKPKVKSPTKPVSLPPSLMAQTASSGAKGNASRPSLTAQTGNAQARTSSRASGTMGASKFPKAPVSKHPRPSIGPPPKRNNQERPVTRDSNVDEGFLARMMRPTASSAQKTAEKAQLTPPKRTAGRPSTTSSRRESSVRSSSRAKTPSVHASESADDHKHQPSSIDEIAVATAIVETVEEAAEPAHEADLAPPAEELPTAATATETAVVADETAANQVPVTNPEPEVVIEPSEHADDDAVLETAAVETANQAAEVDQVQAPAEAEAGHATDDATAVEDVAVEEAAVEAANVETAEEATAIAEEASLVQGPIEPETAEPEVPKEDETALKTANVETVEEAAAIAEEADLVEDPAEAKDFSNTAEEKTGQFAMESEPTAGASIAEPATTEAKPNTPGSPFDSDIDSLADKLAETRIEANDEKEKDEEAKETR</sequence>
<feature type="region of interest" description="Disordered" evidence="1">
    <location>
        <begin position="591"/>
        <end position="616"/>
    </location>
</feature>
<feature type="compositionally biased region" description="Low complexity" evidence="1">
    <location>
        <begin position="478"/>
        <end position="489"/>
    </location>
</feature>
<proteinExistence type="predicted"/>
<protein>
    <submittedName>
        <fullName evidence="2">Uncharacterized protein</fullName>
    </submittedName>
</protein>
<feature type="compositionally biased region" description="Low complexity" evidence="1">
    <location>
        <begin position="163"/>
        <end position="198"/>
    </location>
</feature>
<feature type="compositionally biased region" description="Polar residues" evidence="1">
    <location>
        <begin position="32"/>
        <end position="41"/>
    </location>
</feature>
<feature type="compositionally biased region" description="Polar residues" evidence="1">
    <location>
        <begin position="201"/>
        <end position="210"/>
    </location>
</feature>
<feature type="compositionally biased region" description="Basic and acidic residues" evidence="1">
    <location>
        <begin position="641"/>
        <end position="654"/>
    </location>
</feature>
<dbReference type="AlphaFoldDB" id="A0AA39GJF9"/>
<name>A0AA39GJF9_SARSR</name>
<feature type="compositionally biased region" description="Basic and acidic residues" evidence="1">
    <location>
        <begin position="693"/>
        <end position="718"/>
    </location>
</feature>